<accession>A0AA35T3Q0</accession>
<dbReference type="Pfam" id="PF00092">
    <property type="entry name" value="VWA"/>
    <property type="match status" value="1"/>
</dbReference>
<feature type="region of interest" description="Disordered" evidence="1">
    <location>
        <begin position="137"/>
        <end position="169"/>
    </location>
</feature>
<evidence type="ECO:0000256" key="1">
    <source>
        <dbReference type="SAM" id="MobiDB-lite"/>
    </source>
</evidence>
<feature type="domain" description="VWFA" evidence="3">
    <location>
        <begin position="193"/>
        <end position="373"/>
    </location>
</feature>
<dbReference type="Proteomes" id="UP001174909">
    <property type="component" value="Unassembled WGS sequence"/>
</dbReference>
<feature type="chain" id="PRO_5041444442" evidence="2">
    <location>
        <begin position="20"/>
        <end position="416"/>
    </location>
</feature>
<sequence length="416" mass="46144">MAALALVLTVFCISTIVYCNPVIEVSCDYGEYSKWKPGFRPVPTHQCASGYVVVEKRNRTTLSGDCDNQTEERIAECAPEQSLRLAMLLDLGGAGQNMNSLGLRATEGSGRFGRGANLPWDDEDYRMGRHVHICHNRGRRSDDADDDKVENHEYETQPHSTPEPQPLENDPVEFDIHKHGHRYRRTTQCEVQHVLFLLDTSGSIGRHDFKRLTTTLGDLVPLFCKSIEIAAMTFSQNHFLEFCFNEFDNDCAGRFAARRAIRSIQYRGGSTHTAEAVQCAFDNILMPSCGLAQDAECISIVFFTDGMSNGPGNVCEVVEQLKQQRKFESFSVGIGKSTNQDELRCLASDADNNLFQFPSFGQFVKELGMIESVFAKTGFSCVNPVGSKPSETFDDTGSECTKFSFQSGDGSGDYSG</sequence>
<dbReference type="EMBL" id="CASHTH010003124">
    <property type="protein sequence ID" value="CAI8040679.1"/>
    <property type="molecule type" value="Genomic_DNA"/>
</dbReference>
<evidence type="ECO:0000256" key="2">
    <source>
        <dbReference type="SAM" id="SignalP"/>
    </source>
</evidence>
<keyword evidence="2" id="KW-0732">Signal</keyword>
<comment type="caution">
    <text evidence="4">The sequence shown here is derived from an EMBL/GenBank/DDBJ whole genome shotgun (WGS) entry which is preliminary data.</text>
</comment>
<dbReference type="InterPro" id="IPR036465">
    <property type="entry name" value="vWFA_dom_sf"/>
</dbReference>
<proteinExistence type="predicted"/>
<dbReference type="PANTHER" id="PTHR24020">
    <property type="entry name" value="COLLAGEN ALPHA"/>
    <property type="match status" value="1"/>
</dbReference>
<reference evidence="4" key="1">
    <citation type="submission" date="2023-03" db="EMBL/GenBank/DDBJ databases">
        <authorList>
            <person name="Steffen K."/>
            <person name="Cardenas P."/>
        </authorList>
    </citation>
    <scope>NUCLEOTIDE SEQUENCE</scope>
</reference>
<evidence type="ECO:0000313" key="5">
    <source>
        <dbReference type="Proteomes" id="UP001174909"/>
    </source>
</evidence>
<dbReference type="Gene3D" id="3.40.50.410">
    <property type="entry name" value="von Willebrand factor, type A domain"/>
    <property type="match status" value="1"/>
</dbReference>
<name>A0AA35T3Q0_GEOBA</name>
<protein>
    <submittedName>
        <fullName evidence="4">Collagen alpha-1(VII) chain</fullName>
    </submittedName>
</protein>
<dbReference type="PROSITE" id="PS50234">
    <property type="entry name" value="VWFA"/>
    <property type="match status" value="1"/>
</dbReference>
<feature type="signal peptide" evidence="2">
    <location>
        <begin position="1"/>
        <end position="19"/>
    </location>
</feature>
<keyword evidence="4" id="KW-0176">Collagen</keyword>
<keyword evidence="5" id="KW-1185">Reference proteome</keyword>
<dbReference type="InterPro" id="IPR050525">
    <property type="entry name" value="ECM_Assembly_Org"/>
</dbReference>
<evidence type="ECO:0000313" key="4">
    <source>
        <dbReference type="EMBL" id="CAI8040679.1"/>
    </source>
</evidence>
<dbReference type="AlphaFoldDB" id="A0AA35T3Q0"/>
<dbReference type="InterPro" id="IPR002035">
    <property type="entry name" value="VWF_A"/>
</dbReference>
<gene>
    <name evidence="4" type="ORF">GBAR_LOCUS22636</name>
</gene>
<dbReference type="SMART" id="SM00327">
    <property type="entry name" value="VWA"/>
    <property type="match status" value="1"/>
</dbReference>
<organism evidence="4 5">
    <name type="scientific">Geodia barretti</name>
    <name type="common">Barrett's horny sponge</name>
    <dbReference type="NCBI Taxonomy" id="519541"/>
    <lineage>
        <taxon>Eukaryota</taxon>
        <taxon>Metazoa</taxon>
        <taxon>Porifera</taxon>
        <taxon>Demospongiae</taxon>
        <taxon>Heteroscleromorpha</taxon>
        <taxon>Tetractinellida</taxon>
        <taxon>Astrophorina</taxon>
        <taxon>Geodiidae</taxon>
        <taxon>Geodia</taxon>
    </lineage>
</organism>
<dbReference type="CDD" id="cd01450">
    <property type="entry name" value="vWFA_subfamily_ECM"/>
    <property type="match status" value="1"/>
</dbReference>
<evidence type="ECO:0000259" key="3">
    <source>
        <dbReference type="PROSITE" id="PS50234"/>
    </source>
</evidence>
<dbReference type="GO" id="GO:0005581">
    <property type="term" value="C:collagen trimer"/>
    <property type="evidence" value="ECO:0007669"/>
    <property type="project" value="UniProtKB-KW"/>
</dbReference>
<dbReference type="SUPFAM" id="SSF53300">
    <property type="entry name" value="vWA-like"/>
    <property type="match status" value="1"/>
</dbReference>
<dbReference type="PANTHER" id="PTHR24020:SF20">
    <property type="entry name" value="PH DOMAIN-CONTAINING PROTEIN"/>
    <property type="match status" value="1"/>
</dbReference>